<feature type="binding site" evidence="4">
    <location>
        <position position="157"/>
    </location>
    <ligand>
        <name>Zn(2+)</name>
        <dbReference type="ChEBI" id="CHEBI:29105"/>
    </ligand>
</feature>
<dbReference type="InterPro" id="IPR029035">
    <property type="entry name" value="DHS-like_NAD/FAD-binding_dom"/>
</dbReference>
<evidence type="ECO:0000256" key="4">
    <source>
        <dbReference type="PROSITE-ProRule" id="PRU00236"/>
    </source>
</evidence>
<gene>
    <name evidence="6" type="ORF">SAMN05660330_00907</name>
</gene>
<evidence type="ECO:0000256" key="1">
    <source>
        <dbReference type="ARBA" id="ARBA00012928"/>
    </source>
</evidence>
<dbReference type="AlphaFoldDB" id="A0A1H0LYM6"/>
<evidence type="ECO:0000256" key="3">
    <source>
        <dbReference type="ARBA" id="ARBA00023027"/>
    </source>
</evidence>
<evidence type="ECO:0000259" key="5">
    <source>
        <dbReference type="PROSITE" id="PS50305"/>
    </source>
</evidence>
<evidence type="ECO:0000313" key="6">
    <source>
        <dbReference type="EMBL" id="SDO73235.1"/>
    </source>
</evidence>
<name>A0A1H0LYM6_9BACT</name>
<dbReference type="STRING" id="91360.SAMN05660330_00907"/>
<feature type="binding site" evidence="4">
    <location>
        <position position="138"/>
    </location>
    <ligand>
        <name>Zn(2+)</name>
        <dbReference type="ChEBI" id="CHEBI:29105"/>
    </ligand>
</feature>
<dbReference type="GO" id="GO:0046872">
    <property type="term" value="F:metal ion binding"/>
    <property type="evidence" value="ECO:0007669"/>
    <property type="project" value="UniProtKB-KW"/>
</dbReference>
<dbReference type="PANTHER" id="PTHR11085">
    <property type="entry name" value="NAD-DEPENDENT PROTEIN DEACYLASE SIRTUIN-5, MITOCHONDRIAL-RELATED"/>
    <property type="match status" value="1"/>
</dbReference>
<reference evidence="6 7" key="1">
    <citation type="submission" date="2016-10" db="EMBL/GenBank/DDBJ databases">
        <authorList>
            <person name="de Groot N.N."/>
        </authorList>
    </citation>
    <scope>NUCLEOTIDE SEQUENCE [LARGE SCALE GENOMIC DNA]</scope>
    <source>
        <strain evidence="6 7">DSM 12130</strain>
    </source>
</reference>
<dbReference type="EMBL" id="FNJI01000005">
    <property type="protein sequence ID" value="SDO73235.1"/>
    <property type="molecule type" value="Genomic_DNA"/>
</dbReference>
<proteinExistence type="predicted"/>
<dbReference type="InterPro" id="IPR026590">
    <property type="entry name" value="Ssirtuin_cat_dom"/>
</dbReference>
<dbReference type="PANTHER" id="PTHR11085:SF10">
    <property type="entry name" value="NAD-DEPENDENT PROTEIN DEACYLASE SIRTUIN-5, MITOCHONDRIAL-RELATED"/>
    <property type="match status" value="1"/>
</dbReference>
<keyword evidence="4" id="KW-0862">Zinc</keyword>
<feature type="active site" description="Proton acceptor" evidence="4">
    <location>
        <position position="127"/>
    </location>
</feature>
<dbReference type="Pfam" id="PF02146">
    <property type="entry name" value="SIR2"/>
    <property type="match status" value="1"/>
</dbReference>
<dbReference type="Gene3D" id="3.40.50.1220">
    <property type="entry name" value="TPP-binding domain"/>
    <property type="match status" value="1"/>
</dbReference>
<dbReference type="OrthoDB" id="9800582at2"/>
<dbReference type="SUPFAM" id="SSF52467">
    <property type="entry name" value="DHS-like NAD/FAD-binding domain"/>
    <property type="match status" value="1"/>
</dbReference>
<dbReference type="InterPro" id="IPR026591">
    <property type="entry name" value="Sirtuin_cat_small_dom_sf"/>
</dbReference>
<feature type="domain" description="Deacetylase sirtuin-type" evidence="5">
    <location>
        <begin position="2"/>
        <end position="261"/>
    </location>
</feature>
<dbReference type="PROSITE" id="PS50305">
    <property type="entry name" value="SIRTUIN"/>
    <property type="match status" value="1"/>
</dbReference>
<sequence>MRTIISGKDGEYLARAVTLLQQASCPLALTGAGISVNSDIADFRSPGGVWTRFSPDEYATLEVFRQNPQKAWRLYREMGRGLIGKKPNKAHRTLARLERANLIKAVITQNVDNLHQVAGSSRVFEIHGDHQHLQCLQCGDIVEVEQQHYQADTVPHCPHCNFPYKPNVVLFGEDVRHLNTITNIIHQCDLLLVIGTSARVYPAAALPETVKQRGGKIFEFNLEQTLGSDSRGAGRSITDFFFKGDLATTLPTFGEAALNQR</sequence>
<keyword evidence="4" id="KW-0479">Metal-binding</keyword>
<dbReference type="EC" id="2.3.1.286" evidence="1"/>
<keyword evidence="2" id="KW-0808">Transferase</keyword>
<keyword evidence="7" id="KW-1185">Reference proteome</keyword>
<dbReference type="CDD" id="cd01407">
    <property type="entry name" value="SIR2-fam"/>
    <property type="match status" value="1"/>
</dbReference>
<evidence type="ECO:0000313" key="7">
    <source>
        <dbReference type="Proteomes" id="UP000199073"/>
    </source>
</evidence>
<dbReference type="RefSeq" id="WP_092220216.1">
    <property type="nucleotide sequence ID" value="NZ_FNJI01000005.1"/>
</dbReference>
<keyword evidence="3" id="KW-0520">NAD</keyword>
<dbReference type="InterPro" id="IPR003000">
    <property type="entry name" value="Sirtuin"/>
</dbReference>
<dbReference type="GO" id="GO:0017136">
    <property type="term" value="F:histone deacetylase activity, NAD-dependent"/>
    <property type="evidence" value="ECO:0007669"/>
    <property type="project" value="TreeGrafter"/>
</dbReference>
<evidence type="ECO:0000256" key="2">
    <source>
        <dbReference type="ARBA" id="ARBA00022679"/>
    </source>
</evidence>
<feature type="binding site" evidence="4">
    <location>
        <position position="135"/>
    </location>
    <ligand>
        <name>Zn(2+)</name>
        <dbReference type="ChEBI" id="CHEBI:29105"/>
    </ligand>
</feature>
<dbReference type="Gene3D" id="3.30.1600.10">
    <property type="entry name" value="SIR2/SIRT2 'Small Domain"/>
    <property type="match status" value="1"/>
</dbReference>
<dbReference type="Proteomes" id="UP000199073">
    <property type="component" value="Unassembled WGS sequence"/>
</dbReference>
<feature type="binding site" evidence="4">
    <location>
        <position position="160"/>
    </location>
    <ligand>
        <name>Zn(2+)</name>
        <dbReference type="ChEBI" id="CHEBI:29105"/>
    </ligand>
</feature>
<accession>A0A1H0LYM6</accession>
<organism evidence="6 7">
    <name type="scientific">Desulforhopalus singaporensis</name>
    <dbReference type="NCBI Taxonomy" id="91360"/>
    <lineage>
        <taxon>Bacteria</taxon>
        <taxon>Pseudomonadati</taxon>
        <taxon>Thermodesulfobacteriota</taxon>
        <taxon>Desulfobulbia</taxon>
        <taxon>Desulfobulbales</taxon>
        <taxon>Desulfocapsaceae</taxon>
        <taxon>Desulforhopalus</taxon>
    </lineage>
</organism>
<dbReference type="InterPro" id="IPR050134">
    <property type="entry name" value="NAD-dep_sirtuin_deacylases"/>
</dbReference>
<dbReference type="GO" id="GO:0070403">
    <property type="term" value="F:NAD+ binding"/>
    <property type="evidence" value="ECO:0007669"/>
    <property type="project" value="InterPro"/>
</dbReference>
<protein>
    <recommendedName>
        <fullName evidence="1">protein acetyllysine N-acetyltransferase</fullName>
        <ecNumber evidence="1">2.3.1.286</ecNumber>
    </recommendedName>
</protein>